<keyword evidence="4" id="KW-0964">Secreted</keyword>
<evidence type="ECO:0000256" key="4">
    <source>
        <dbReference type="ARBA" id="ARBA00022525"/>
    </source>
</evidence>
<accession>A0ABD3J6D7</accession>
<keyword evidence="3" id="KW-0052">Apoplast</keyword>
<dbReference type="PANTHER" id="PTHR33348">
    <property type="entry name" value="PRECURSOR OF CEP5"/>
    <property type="match status" value="1"/>
</dbReference>
<protein>
    <submittedName>
        <fullName evidence="9">Uncharacterized protein</fullName>
    </submittedName>
</protein>
<evidence type="ECO:0000256" key="8">
    <source>
        <dbReference type="SAM" id="SignalP"/>
    </source>
</evidence>
<dbReference type="PANTHER" id="PTHR33348:SF3">
    <property type="entry name" value="PRECURSOR OF CEP1"/>
    <property type="match status" value="1"/>
</dbReference>
<keyword evidence="5" id="KW-0372">Hormone</keyword>
<evidence type="ECO:0000256" key="7">
    <source>
        <dbReference type="ARBA" id="ARBA00023278"/>
    </source>
</evidence>
<organism evidence="9 10">
    <name type="scientific">Eucalyptus globulus</name>
    <name type="common">Tasmanian blue gum</name>
    <dbReference type="NCBI Taxonomy" id="34317"/>
    <lineage>
        <taxon>Eukaryota</taxon>
        <taxon>Viridiplantae</taxon>
        <taxon>Streptophyta</taxon>
        <taxon>Embryophyta</taxon>
        <taxon>Tracheophyta</taxon>
        <taxon>Spermatophyta</taxon>
        <taxon>Magnoliopsida</taxon>
        <taxon>eudicotyledons</taxon>
        <taxon>Gunneridae</taxon>
        <taxon>Pentapetalae</taxon>
        <taxon>rosids</taxon>
        <taxon>malvids</taxon>
        <taxon>Myrtales</taxon>
        <taxon>Myrtaceae</taxon>
        <taxon>Myrtoideae</taxon>
        <taxon>Eucalypteae</taxon>
        <taxon>Eucalyptus</taxon>
    </lineage>
</organism>
<evidence type="ECO:0000313" key="10">
    <source>
        <dbReference type="Proteomes" id="UP001634007"/>
    </source>
</evidence>
<comment type="caution">
    <text evidence="9">The sequence shown here is derived from an EMBL/GenBank/DDBJ whole genome shotgun (WGS) entry which is preliminary data.</text>
</comment>
<name>A0ABD3J6D7_EUCGL</name>
<evidence type="ECO:0000313" key="9">
    <source>
        <dbReference type="EMBL" id="KAL3722170.1"/>
    </source>
</evidence>
<dbReference type="GO" id="GO:0005179">
    <property type="term" value="F:hormone activity"/>
    <property type="evidence" value="ECO:0007669"/>
    <property type="project" value="UniProtKB-KW"/>
</dbReference>
<feature type="chain" id="PRO_5044774307" evidence="8">
    <location>
        <begin position="23"/>
        <end position="96"/>
    </location>
</feature>
<dbReference type="GO" id="GO:0006995">
    <property type="term" value="P:cellular response to nitrogen starvation"/>
    <property type="evidence" value="ECO:0007669"/>
    <property type="project" value="UniProtKB-ARBA"/>
</dbReference>
<dbReference type="EMBL" id="JBJKBG010000009">
    <property type="protein sequence ID" value="KAL3722170.1"/>
    <property type="molecule type" value="Genomic_DNA"/>
</dbReference>
<evidence type="ECO:0000256" key="6">
    <source>
        <dbReference type="ARBA" id="ARBA00022729"/>
    </source>
</evidence>
<evidence type="ECO:0000256" key="5">
    <source>
        <dbReference type="ARBA" id="ARBA00022702"/>
    </source>
</evidence>
<feature type="signal peptide" evidence="8">
    <location>
        <begin position="1"/>
        <end position="22"/>
    </location>
</feature>
<reference evidence="9 10" key="1">
    <citation type="submission" date="2024-11" db="EMBL/GenBank/DDBJ databases">
        <title>Chromosome-level genome assembly of Eucalyptus globulus Labill. provides insights into its genome evolution.</title>
        <authorList>
            <person name="Li X."/>
        </authorList>
    </citation>
    <scope>NUCLEOTIDE SEQUENCE [LARGE SCALE GENOMIC DNA]</scope>
    <source>
        <strain evidence="9">CL2024</strain>
        <tissue evidence="9">Fresh tender leaves</tissue>
    </source>
</reference>
<comment type="similarity">
    <text evidence="2">Belongs to the C-terminally encoded plant signaling peptide (CEP) family.</text>
</comment>
<keyword evidence="10" id="KW-1185">Reference proteome</keyword>
<dbReference type="GO" id="GO:0048046">
    <property type="term" value="C:apoplast"/>
    <property type="evidence" value="ECO:0007669"/>
    <property type="project" value="UniProtKB-SubCell"/>
</dbReference>
<dbReference type="InterPro" id="IPR033250">
    <property type="entry name" value="CEP"/>
</dbReference>
<evidence type="ECO:0000256" key="1">
    <source>
        <dbReference type="ARBA" id="ARBA00004271"/>
    </source>
</evidence>
<comment type="subcellular location">
    <subcellularLocation>
        <location evidence="1">Secreted</location>
        <location evidence="1">Extracellular space</location>
        <location evidence="1">Apoplast</location>
    </subcellularLocation>
</comment>
<gene>
    <name evidence="9" type="ORF">ACJRO7_034523</name>
</gene>
<evidence type="ECO:0000256" key="3">
    <source>
        <dbReference type="ARBA" id="ARBA00022523"/>
    </source>
</evidence>
<proteinExistence type="inferred from homology"/>
<dbReference type="GO" id="GO:1902025">
    <property type="term" value="P:nitrate import"/>
    <property type="evidence" value="ECO:0007669"/>
    <property type="project" value="UniProtKB-ARBA"/>
</dbReference>
<sequence length="96" mass="10616">MAKLSCFHLLILFLIFSHQLLSAEGRKLTVKTEKECVDCSTWTSEPKSSLGVHPKKKLTGQVPNLHHATKRLDDLVEAIHPTKPGHSPGVGHSKEN</sequence>
<dbReference type="AlphaFoldDB" id="A0ABD3J6D7"/>
<keyword evidence="7" id="KW-0379">Hydroxylation</keyword>
<dbReference type="Proteomes" id="UP001634007">
    <property type="component" value="Unassembled WGS sequence"/>
</dbReference>
<keyword evidence="6 8" id="KW-0732">Signal</keyword>
<evidence type="ECO:0000256" key="2">
    <source>
        <dbReference type="ARBA" id="ARBA00008963"/>
    </source>
</evidence>